<proteinExistence type="predicted"/>
<gene>
    <name evidence="2" type="ORF">EDB81DRAFT_792901</name>
</gene>
<reference evidence="2" key="1">
    <citation type="journal article" date="2021" name="Nat. Commun.">
        <title>Genetic determinants of endophytism in the Arabidopsis root mycobiome.</title>
        <authorList>
            <person name="Mesny F."/>
            <person name="Miyauchi S."/>
            <person name="Thiergart T."/>
            <person name="Pickel B."/>
            <person name="Atanasova L."/>
            <person name="Karlsson M."/>
            <person name="Huettel B."/>
            <person name="Barry K.W."/>
            <person name="Haridas S."/>
            <person name="Chen C."/>
            <person name="Bauer D."/>
            <person name="Andreopoulos W."/>
            <person name="Pangilinan J."/>
            <person name="LaButti K."/>
            <person name="Riley R."/>
            <person name="Lipzen A."/>
            <person name="Clum A."/>
            <person name="Drula E."/>
            <person name="Henrissat B."/>
            <person name="Kohler A."/>
            <person name="Grigoriev I.V."/>
            <person name="Martin F.M."/>
            <person name="Hacquard S."/>
        </authorList>
    </citation>
    <scope>NUCLEOTIDE SEQUENCE</scope>
    <source>
        <strain evidence="2">MPI-CAGE-AT-0147</strain>
    </source>
</reference>
<feature type="region of interest" description="Disordered" evidence="1">
    <location>
        <begin position="1"/>
        <end position="89"/>
    </location>
</feature>
<evidence type="ECO:0000313" key="2">
    <source>
        <dbReference type="EMBL" id="KAH7148661.1"/>
    </source>
</evidence>
<accession>A0A9P9EYN9</accession>
<organism evidence="2 3">
    <name type="scientific">Dactylonectria macrodidyma</name>
    <dbReference type="NCBI Taxonomy" id="307937"/>
    <lineage>
        <taxon>Eukaryota</taxon>
        <taxon>Fungi</taxon>
        <taxon>Dikarya</taxon>
        <taxon>Ascomycota</taxon>
        <taxon>Pezizomycotina</taxon>
        <taxon>Sordariomycetes</taxon>
        <taxon>Hypocreomycetidae</taxon>
        <taxon>Hypocreales</taxon>
        <taxon>Nectriaceae</taxon>
        <taxon>Dactylonectria</taxon>
    </lineage>
</organism>
<keyword evidence="3" id="KW-1185">Reference proteome</keyword>
<feature type="region of interest" description="Disordered" evidence="1">
    <location>
        <begin position="324"/>
        <end position="354"/>
    </location>
</feature>
<feature type="region of interest" description="Disordered" evidence="1">
    <location>
        <begin position="231"/>
        <end position="257"/>
    </location>
</feature>
<feature type="compositionally biased region" description="Polar residues" evidence="1">
    <location>
        <begin position="238"/>
        <end position="248"/>
    </location>
</feature>
<evidence type="ECO:0000313" key="3">
    <source>
        <dbReference type="Proteomes" id="UP000738349"/>
    </source>
</evidence>
<comment type="caution">
    <text evidence="2">The sequence shown here is derived from an EMBL/GenBank/DDBJ whole genome shotgun (WGS) entry which is preliminary data.</text>
</comment>
<dbReference type="Proteomes" id="UP000738349">
    <property type="component" value="Unassembled WGS sequence"/>
</dbReference>
<feature type="compositionally biased region" description="Low complexity" evidence="1">
    <location>
        <begin position="35"/>
        <end position="64"/>
    </location>
</feature>
<dbReference type="AlphaFoldDB" id="A0A9P9EYN9"/>
<name>A0A9P9EYN9_9HYPO</name>
<protein>
    <submittedName>
        <fullName evidence="2">Uncharacterized protein</fullName>
    </submittedName>
</protein>
<feature type="region of interest" description="Disordered" evidence="1">
    <location>
        <begin position="272"/>
        <end position="295"/>
    </location>
</feature>
<feature type="compositionally biased region" description="Low complexity" evidence="1">
    <location>
        <begin position="10"/>
        <end position="27"/>
    </location>
</feature>
<dbReference type="EMBL" id="JAGMUV010000007">
    <property type="protein sequence ID" value="KAH7148661.1"/>
    <property type="molecule type" value="Genomic_DNA"/>
</dbReference>
<sequence length="361" mass="38049">MDPLCRVVLSKTASAAPAPVPAQASAPAPAPPSSPSLSSPPSLSPPRSSSASLTSSSKTNSPRSDTGHSADASYAMDRHQTPPQLNTNARPSWIYANSQKDAQQSIQQSILPYRAAAPRGVTSPNWRAAQQHPVDVGVWGHAAQSNYTLGSVALPKVETPSGGLEGYAYCLDRGNGQYTRLIPADVLPPLNEIPARQPGPPGMVILPDLQSAPPQGVAPLNRPVTIMTWRDRDGPASDSLQVTSRSRSPPQPHISPLLCSLKTNIHSRTTLTKSLPRLPSSQSGPRSTVTSGFTTASVPLPSRAASSSMKCPSTKRLSILWVSSRGSRAGGRDSRSSCESKMKSAGESLETRPQPALCRLL</sequence>
<dbReference type="OrthoDB" id="5355510at2759"/>
<feature type="compositionally biased region" description="Basic and acidic residues" evidence="1">
    <location>
        <begin position="330"/>
        <end position="344"/>
    </location>
</feature>
<evidence type="ECO:0000256" key="1">
    <source>
        <dbReference type="SAM" id="MobiDB-lite"/>
    </source>
</evidence>